<feature type="region of interest" description="Disordered" evidence="1">
    <location>
        <begin position="37"/>
        <end position="58"/>
    </location>
</feature>
<dbReference type="EMBL" id="BPQB01000013">
    <property type="protein sequence ID" value="GJE89673.1"/>
    <property type="molecule type" value="Genomic_DNA"/>
</dbReference>
<sequence>MCPIRTAQRPVLVADRSLHLPVPAVRHKISKFSIRPVLSPAAGHPTRSQRRAQASLSPGVSSATLIDAAAGDQCYRKALLLPRARSPTRWPVCAKGLPPRPLDIRSPRADSLRAR</sequence>
<reference evidence="2 3" key="1">
    <citation type="submission" date="2021-08" db="EMBL/GenBank/DDBJ databases">
        <title>Draft Genome Sequence of Phanerochaete sordida strain YK-624.</title>
        <authorList>
            <person name="Mori T."/>
            <person name="Dohra H."/>
            <person name="Suzuki T."/>
            <person name="Kawagishi H."/>
            <person name="Hirai H."/>
        </authorList>
    </citation>
    <scope>NUCLEOTIDE SEQUENCE [LARGE SCALE GENOMIC DNA]</scope>
    <source>
        <strain evidence="2 3">YK-624</strain>
    </source>
</reference>
<proteinExistence type="predicted"/>
<dbReference type="Proteomes" id="UP000703269">
    <property type="component" value="Unassembled WGS sequence"/>
</dbReference>
<feature type="compositionally biased region" description="Basic and acidic residues" evidence="1">
    <location>
        <begin position="102"/>
        <end position="115"/>
    </location>
</feature>
<name>A0A9P3G5N3_9APHY</name>
<evidence type="ECO:0000256" key="1">
    <source>
        <dbReference type="SAM" id="MobiDB-lite"/>
    </source>
</evidence>
<evidence type="ECO:0000313" key="3">
    <source>
        <dbReference type="Proteomes" id="UP000703269"/>
    </source>
</evidence>
<gene>
    <name evidence="2" type="ORF">PsYK624_057790</name>
</gene>
<dbReference type="AlphaFoldDB" id="A0A9P3G5N3"/>
<evidence type="ECO:0000313" key="2">
    <source>
        <dbReference type="EMBL" id="GJE89673.1"/>
    </source>
</evidence>
<protein>
    <submittedName>
        <fullName evidence="2">Uncharacterized protein</fullName>
    </submittedName>
</protein>
<organism evidence="2 3">
    <name type="scientific">Phanerochaete sordida</name>
    <dbReference type="NCBI Taxonomy" id="48140"/>
    <lineage>
        <taxon>Eukaryota</taxon>
        <taxon>Fungi</taxon>
        <taxon>Dikarya</taxon>
        <taxon>Basidiomycota</taxon>
        <taxon>Agaricomycotina</taxon>
        <taxon>Agaricomycetes</taxon>
        <taxon>Polyporales</taxon>
        <taxon>Phanerochaetaceae</taxon>
        <taxon>Phanerochaete</taxon>
    </lineage>
</organism>
<accession>A0A9P3G5N3</accession>
<keyword evidence="3" id="KW-1185">Reference proteome</keyword>
<comment type="caution">
    <text evidence="2">The sequence shown here is derived from an EMBL/GenBank/DDBJ whole genome shotgun (WGS) entry which is preliminary data.</text>
</comment>
<feature type="region of interest" description="Disordered" evidence="1">
    <location>
        <begin position="90"/>
        <end position="115"/>
    </location>
</feature>